<evidence type="ECO:0000256" key="3">
    <source>
        <dbReference type="ARBA" id="ARBA00022741"/>
    </source>
</evidence>
<dbReference type="RefSeq" id="WP_114534390.1">
    <property type="nucleotide sequence ID" value="NZ_CP089334.1"/>
</dbReference>
<evidence type="ECO:0000313" key="10">
    <source>
        <dbReference type="Proteomes" id="UP000253970"/>
    </source>
</evidence>
<keyword evidence="6" id="KW-0472">Membrane</keyword>
<dbReference type="Pfam" id="PF00005">
    <property type="entry name" value="ABC_tran"/>
    <property type="match status" value="1"/>
</dbReference>
<dbReference type="PANTHER" id="PTHR43166:SF6">
    <property type="entry name" value="PHOSPHONATES IMPORT ATP-BINDING PROTEIN PHNC"/>
    <property type="match status" value="1"/>
</dbReference>
<dbReference type="PROSITE" id="PS00211">
    <property type="entry name" value="ABC_TRANSPORTER_1"/>
    <property type="match status" value="1"/>
</dbReference>
<dbReference type="PROSITE" id="PS50893">
    <property type="entry name" value="ABC_TRANSPORTER_2"/>
    <property type="match status" value="1"/>
</dbReference>
<keyword evidence="3" id="KW-0547">Nucleotide-binding</keyword>
<dbReference type="GO" id="GO:0015416">
    <property type="term" value="F:ABC-type phosphonate transporter activity"/>
    <property type="evidence" value="ECO:0007669"/>
    <property type="project" value="InterPro"/>
</dbReference>
<dbReference type="InterPro" id="IPR050086">
    <property type="entry name" value="MetN_ABC_transporter-like"/>
</dbReference>
<dbReference type="InterPro" id="IPR003439">
    <property type="entry name" value="ABC_transporter-like_ATP-bd"/>
</dbReference>
<evidence type="ECO:0000256" key="1">
    <source>
        <dbReference type="ARBA" id="ARBA00022448"/>
    </source>
</evidence>
<accession>A0A369MC27</accession>
<dbReference type="SMART" id="SM00382">
    <property type="entry name" value="AAA"/>
    <property type="match status" value="1"/>
</dbReference>
<dbReference type="NCBIfam" id="TIGR02315">
    <property type="entry name" value="ABC_phnC"/>
    <property type="match status" value="1"/>
</dbReference>
<dbReference type="GO" id="GO:0016887">
    <property type="term" value="F:ATP hydrolysis activity"/>
    <property type="evidence" value="ECO:0007669"/>
    <property type="project" value="InterPro"/>
</dbReference>
<feature type="region of interest" description="Disordered" evidence="7">
    <location>
        <begin position="280"/>
        <end position="310"/>
    </location>
</feature>
<evidence type="ECO:0000256" key="6">
    <source>
        <dbReference type="ARBA" id="ARBA00023136"/>
    </source>
</evidence>
<dbReference type="CDD" id="cd03256">
    <property type="entry name" value="ABC_PhnC_transporter"/>
    <property type="match status" value="1"/>
</dbReference>
<keyword evidence="4 9" id="KW-0067">ATP-binding</keyword>
<dbReference type="SUPFAM" id="SSF52540">
    <property type="entry name" value="P-loop containing nucleoside triphosphate hydrolases"/>
    <property type="match status" value="1"/>
</dbReference>
<keyword evidence="5" id="KW-1278">Translocase</keyword>
<name>A0A369MC27_EGGLN</name>
<dbReference type="InterPro" id="IPR012693">
    <property type="entry name" value="ABC_transpr_PhnC"/>
</dbReference>
<proteinExistence type="predicted"/>
<feature type="domain" description="ABC transporter" evidence="8">
    <location>
        <begin position="19"/>
        <end position="263"/>
    </location>
</feature>
<dbReference type="InterPro" id="IPR027417">
    <property type="entry name" value="P-loop_NTPase"/>
</dbReference>
<protein>
    <submittedName>
        <fullName evidence="9">Phosphonate ABC transporter ATP-binding protein</fullName>
    </submittedName>
</protein>
<dbReference type="GO" id="GO:0005524">
    <property type="term" value="F:ATP binding"/>
    <property type="evidence" value="ECO:0007669"/>
    <property type="project" value="UniProtKB-KW"/>
</dbReference>
<keyword evidence="2" id="KW-1003">Cell membrane</keyword>
<organism evidence="9 10">
    <name type="scientific">Eggerthella lenta</name>
    <name type="common">Eubacterium lentum</name>
    <dbReference type="NCBI Taxonomy" id="84112"/>
    <lineage>
        <taxon>Bacteria</taxon>
        <taxon>Bacillati</taxon>
        <taxon>Actinomycetota</taxon>
        <taxon>Coriobacteriia</taxon>
        <taxon>Eggerthellales</taxon>
        <taxon>Eggerthellaceae</taxon>
        <taxon>Eggerthella</taxon>
    </lineage>
</organism>
<keyword evidence="1" id="KW-0813">Transport</keyword>
<dbReference type="EMBL" id="PPTU01000020">
    <property type="protein sequence ID" value="RDB68438.1"/>
    <property type="molecule type" value="Genomic_DNA"/>
</dbReference>
<dbReference type="Gene3D" id="3.40.50.300">
    <property type="entry name" value="P-loop containing nucleotide triphosphate hydrolases"/>
    <property type="match status" value="1"/>
</dbReference>
<evidence type="ECO:0000259" key="8">
    <source>
        <dbReference type="PROSITE" id="PS50893"/>
    </source>
</evidence>
<dbReference type="GO" id="GO:0016020">
    <property type="term" value="C:membrane"/>
    <property type="evidence" value="ECO:0007669"/>
    <property type="project" value="InterPro"/>
</dbReference>
<reference evidence="9 10" key="1">
    <citation type="journal article" date="2018" name="Elife">
        <title>Discovery and characterization of a prevalent human gut bacterial enzyme sufficient for the inactivation of a family of plant toxins.</title>
        <authorList>
            <person name="Koppel N."/>
            <person name="Bisanz J.E."/>
            <person name="Pandelia M.E."/>
            <person name="Turnbaugh P.J."/>
            <person name="Balskus E.P."/>
        </authorList>
    </citation>
    <scope>NUCLEOTIDE SEQUENCE [LARGE SCALE GENOMIC DNA]</scope>
    <source>
        <strain evidence="9 10">W1 BHI 6</strain>
    </source>
</reference>
<evidence type="ECO:0000256" key="5">
    <source>
        <dbReference type="ARBA" id="ARBA00022967"/>
    </source>
</evidence>
<dbReference type="Proteomes" id="UP000253970">
    <property type="component" value="Unassembled WGS sequence"/>
</dbReference>
<evidence type="ECO:0000256" key="2">
    <source>
        <dbReference type="ARBA" id="ARBA00022475"/>
    </source>
</evidence>
<dbReference type="InterPro" id="IPR003593">
    <property type="entry name" value="AAA+_ATPase"/>
</dbReference>
<evidence type="ECO:0000256" key="7">
    <source>
        <dbReference type="SAM" id="MobiDB-lite"/>
    </source>
</evidence>
<dbReference type="InterPro" id="IPR017871">
    <property type="entry name" value="ABC_transporter-like_CS"/>
</dbReference>
<dbReference type="AlphaFoldDB" id="A0A369MC27"/>
<sequence>MSEVLGTSPVERQGLEPLLLLEGVTKSYDGWSKALDDVSLSVTRGEFVSIIGCSGAGKSTLLRCVNRLIDPTQGSVVFDGDDVTHVHGRALRQTRRRIAMVFQHYNLVYRATAIENVLQGRLGYKSAVAGMLGLFSEDEKRRAFEILDQVGLADFAYARTDQLSGGQKQRVGIARALVQDPLLMLADEPIASLDPKSSRTVMEHLRWAADELGVACLANLHQVDFAMEFSDRIVALKKGRVVFDGAPHLLDEAAIADIYGTNEEAEAGSDFGERSVRQVGELSGFRTREADPERLGKAEAKDSSSPEVAA</sequence>
<evidence type="ECO:0000256" key="4">
    <source>
        <dbReference type="ARBA" id="ARBA00022840"/>
    </source>
</evidence>
<evidence type="ECO:0000313" key="9">
    <source>
        <dbReference type="EMBL" id="RDB68438.1"/>
    </source>
</evidence>
<feature type="compositionally biased region" description="Basic and acidic residues" evidence="7">
    <location>
        <begin position="286"/>
        <end position="304"/>
    </location>
</feature>
<dbReference type="PANTHER" id="PTHR43166">
    <property type="entry name" value="AMINO ACID IMPORT ATP-BINDING PROTEIN"/>
    <property type="match status" value="1"/>
</dbReference>
<gene>
    <name evidence="9" type="primary">phnC</name>
    <name evidence="9" type="ORF">C1875_11595</name>
</gene>
<comment type="caution">
    <text evidence="9">The sequence shown here is derived from an EMBL/GenBank/DDBJ whole genome shotgun (WGS) entry which is preliminary data.</text>
</comment>